<keyword evidence="3" id="KW-1185">Reference proteome</keyword>
<evidence type="ECO:0000313" key="2">
    <source>
        <dbReference type="EMBL" id="CRX39058.1"/>
    </source>
</evidence>
<name>A0A0H5DS19_9BACT</name>
<gene>
    <name evidence="2" type="ORF">ELAC_1731</name>
</gene>
<dbReference type="Pfam" id="PF00651">
    <property type="entry name" value="BTB"/>
    <property type="match status" value="1"/>
</dbReference>
<dbReference type="Gene3D" id="3.80.10.10">
    <property type="entry name" value="Ribonuclease Inhibitor"/>
    <property type="match status" value="1"/>
</dbReference>
<organism evidence="2 3">
    <name type="scientific">Estrella lausannensis</name>
    <dbReference type="NCBI Taxonomy" id="483423"/>
    <lineage>
        <taxon>Bacteria</taxon>
        <taxon>Pseudomonadati</taxon>
        <taxon>Chlamydiota</taxon>
        <taxon>Chlamydiia</taxon>
        <taxon>Parachlamydiales</taxon>
        <taxon>Candidatus Criblamydiaceae</taxon>
        <taxon>Estrella</taxon>
    </lineage>
</organism>
<dbReference type="InterPro" id="IPR011333">
    <property type="entry name" value="SKP1/BTB/POZ_sf"/>
</dbReference>
<dbReference type="Gene3D" id="3.30.710.10">
    <property type="entry name" value="Potassium Channel Kv1.1, Chain A"/>
    <property type="match status" value="1"/>
</dbReference>
<dbReference type="SUPFAM" id="SSF52047">
    <property type="entry name" value="RNI-like"/>
    <property type="match status" value="1"/>
</dbReference>
<dbReference type="InterPro" id="IPR000210">
    <property type="entry name" value="BTB/POZ_dom"/>
</dbReference>
<dbReference type="GO" id="GO:0019005">
    <property type="term" value="C:SCF ubiquitin ligase complex"/>
    <property type="evidence" value="ECO:0007669"/>
    <property type="project" value="TreeGrafter"/>
</dbReference>
<dbReference type="RefSeq" id="WP_098038914.1">
    <property type="nucleotide sequence ID" value="NZ_CWGJ01000025.1"/>
</dbReference>
<accession>A0A0H5DS19</accession>
<sequence length="660" mass="72891">MIPSYSLDLIRLQALYKQCDENAHSPLENTPEELAAVVLKNIKSASPPEVLDTRQLSASLQNLENIAELIRTRQLSENTQTSKTMRASIIRIKALCDVTIAKYAPELLKRLENQFATLPSELALQAAATVCQVGDTAEVFRDRHLSKIRQIISKVGPLAKKPDYADSIEKISCFAKKYLSSEEAAHFFVALKSPGGKKSSFTSSTLIAVSGFFNTLLSGPFQESQQQEITLGEISEKTFEHLALLIRRKERSIKSLSEENLLALLDKATAYAFDPQLIDLCIEAINKRSTLYQLERESHGLTLVLKCFDDEVRNKIEDLLANHPFLSVLIHGLDLTQVGALNAESMQYLRELFPSILSLAFTIPAGEENPETLLDEDTSPAFSQLTVGWTSPPPPSSIEPFFTKLQERGATANVGTTFRLKLKKAKVLSDEMLLKIVELSGHSIRELDLELAKINDATLAAIVASCPNIEVLNLKSCTRLTDTGLQALGDNLTKLRFLSVANPGRGKLSDATLRTIILSNPHLEKLDLSWQSELSGDSIQKIPASLPELKELYLTNCNKIGDSEVDLIAQSCSQLSTLALDFCRLLTKESLGQLFQANNIHCISLKGIFCDHAKWKDHLAPALMTREKNLSLVISRQSAPPTPTDATLLYPAITLRICNT</sequence>
<dbReference type="Pfam" id="PF13516">
    <property type="entry name" value="LRR_6"/>
    <property type="match status" value="1"/>
</dbReference>
<dbReference type="SMART" id="SM00367">
    <property type="entry name" value="LRR_CC"/>
    <property type="match status" value="5"/>
</dbReference>
<feature type="domain" description="BTB" evidence="1">
    <location>
        <begin position="197"/>
        <end position="287"/>
    </location>
</feature>
<dbReference type="Proteomes" id="UP000220251">
    <property type="component" value="Unassembled WGS sequence"/>
</dbReference>
<dbReference type="InterPro" id="IPR006553">
    <property type="entry name" value="Leu-rich_rpt_Cys-con_subtyp"/>
</dbReference>
<dbReference type="PANTHER" id="PTHR13318">
    <property type="entry name" value="PARTNER OF PAIRED, ISOFORM B-RELATED"/>
    <property type="match status" value="1"/>
</dbReference>
<dbReference type="AlphaFoldDB" id="A0A0H5DS19"/>
<dbReference type="PANTHER" id="PTHR13318:SF247">
    <property type="entry name" value="GH16156P"/>
    <property type="match status" value="1"/>
</dbReference>
<protein>
    <recommendedName>
        <fullName evidence="1">BTB domain-containing protein</fullName>
    </recommendedName>
</protein>
<reference evidence="3" key="1">
    <citation type="submission" date="2015-06" db="EMBL/GenBank/DDBJ databases">
        <authorList>
            <person name="Bertelli C."/>
        </authorList>
    </citation>
    <scope>NUCLEOTIDE SEQUENCE [LARGE SCALE GENOMIC DNA]</scope>
    <source>
        <strain evidence="3">CRIB-30</strain>
    </source>
</reference>
<dbReference type="InterPro" id="IPR032675">
    <property type="entry name" value="LRR_dom_sf"/>
</dbReference>
<dbReference type="EMBL" id="CWGJ01000025">
    <property type="protein sequence ID" value="CRX39058.1"/>
    <property type="molecule type" value="Genomic_DNA"/>
</dbReference>
<evidence type="ECO:0000259" key="1">
    <source>
        <dbReference type="Pfam" id="PF00651"/>
    </source>
</evidence>
<dbReference type="SUPFAM" id="SSF54695">
    <property type="entry name" value="POZ domain"/>
    <property type="match status" value="1"/>
</dbReference>
<dbReference type="InterPro" id="IPR001611">
    <property type="entry name" value="Leu-rich_rpt"/>
</dbReference>
<dbReference type="GO" id="GO:0031146">
    <property type="term" value="P:SCF-dependent proteasomal ubiquitin-dependent protein catabolic process"/>
    <property type="evidence" value="ECO:0007669"/>
    <property type="project" value="TreeGrafter"/>
</dbReference>
<proteinExistence type="predicted"/>
<evidence type="ECO:0000313" key="3">
    <source>
        <dbReference type="Proteomes" id="UP000220251"/>
    </source>
</evidence>
<dbReference type="OrthoDB" id="221884at2"/>